<dbReference type="GO" id="GO:0006355">
    <property type="term" value="P:regulation of DNA-templated transcription"/>
    <property type="evidence" value="ECO:0007669"/>
    <property type="project" value="InterPro"/>
</dbReference>
<dbReference type="PROSITE" id="PS50043">
    <property type="entry name" value="HTH_LUXR_2"/>
    <property type="match status" value="1"/>
</dbReference>
<evidence type="ECO:0000313" key="3">
    <source>
        <dbReference type="EMBL" id="BFP49323.1"/>
    </source>
</evidence>
<dbReference type="EMBL" id="AP035881">
    <property type="protein sequence ID" value="BFP49323.1"/>
    <property type="molecule type" value="Genomic_DNA"/>
</dbReference>
<dbReference type="InterPro" id="IPR011006">
    <property type="entry name" value="CheY-like_superfamily"/>
</dbReference>
<dbReference type="PROSITE" id="PS00622">
    <property type="entry name" value="HTH_LUXR_1"/>
    <property type="match status" value="1"/>
</dbReference>
<organism evidence="3">
    <name type="scientific">Kitasatospora sp. CMC57</name>
    <dbReference type="NCBI Taxonomy" id="3231513"/>
    <lineage>
        <taxon>Bacteria</taxon>
        <taxon>Bacillati</taxon>
        <taxon>Actinomycetota</taxon>
        <taxon>Actinomycetes</taxon>
        <taxon>Kitasatosporales</taxon>
        <taxon>Streptomycetaceae</taxon>
        <taxon>Kitasatospora</taxon>
    </lineage>
</organism>
<dbReference type="SUPFAM" id="SSF46894">
    <property type="entry name" value="C-terminal effector domain of the bipartite response regulators"/>
    <property type="match status" value="1"/>
</dbReference>
<dbReference type="InterPro" id="IPR036388">
    <property type="entry name" value="WH-like_DNA-bd_sf"/>
</dbReference>
<dbReference type="Gene3D" id="1.10.10.10">
    <property type="entry name" value="Winged helix-like DNA-binding domain superfamily/Winged helix DNA-binding domain"/>
    <property type="match status" value="1"/>
</dbReference>
<dbReference type="SMART" id="SM00421">
    <property type="entry name" value="HTH_LUXR"/>
    <property type="match status" value="1"/>
</dbReference>
<dbReference type="PRINTS" id="PR00038">
    <property type="entry name" value="HTHLUXR"/>
</dbReference>
<dbReference type="SUPFAM" id="SSF52172">
    <property type="entry name" value="CheY-like"/>
    <property type="match status" value="1"/>
</dbReference>
<dbReference type="PANTHER" id="PTHR43214">
    <property type="entry name" value="TWO-COMPONENT RESPONSE REGULATOR"/>
    <property type="match status" value="1"/>
</dbReference>
<name>A0AB33KBS0_9ACTN</name>
<keyword evidence="1" id="KW-0238">DNA-binding</keyword>
<dbReference type="InterPro" id="IPR016032">
    <property type="entry name" value="Sig_transdc_resp-reg_C-effctor"/>
</dbReference>
<dbReference type="GO" id="GO:0003677">
    <property type="term" value="F:DNA binding"/>
    <property type="evidence" value="ECO:0007669"/>
    <property type="project" value="UniProtKB-KW"/>
</dbReference>
<dbReference type="Pfam" id="PF00196">
    <property type="entry name" value="GerE"/>
    <property type="match status" value="1"/>
</dbReference>
<sequence length="189" mass="20125">MRGALTALLAREADIEVVAEVAGNGSLVARALSMRPDVAVIDIDCRRGEELFRGGQLSAQLPECRLFLVTGSQPPDGLRRVLAEGVPGLIGKNAPAEQLVEGIRKVVDGHRYIDPELALLAMKALESPLTARELEVLRLAAEGAPTGEIASRLSLSVGTVRNHLSAVVGKVGARNRVDAIRILRESGWL</sequence>
<evidence type="ECO:0000256" key="1">
    <source>
        <dbReference type="ARBA" id="ARBA00023125"/>
    </source>
</evidence>
<dbReference type="InterPro" id="IPR000792">
    <property type="entry name" value="Tscrpt_reg_LuxR_C"/>
</dbReference>
<dbReference type="InterPro" id="IPR039420">
    <property type="entry name" value="WalR-like"/>
</dbReference>
<dbReference type="PANTHER" id="PTHR43214:SF42">
    <property type="entry name" value="TRANSCRIPTIONAL REGULATORY PROTEIN DESR"/>
    <property type="match status" value="1"/>
</dbReference>
<protein>
    <submittedName>
        <fullName evidence="3">Response regulator transcription factor</fullName>
    </submittedName>
</protein>
<reference evidence="3" key="1">
    <citation type="submission" date="2024-07" db="EMBL/GenBank/DDBJ databases">
        <title>Complete genome sequences of cellulolytic bacteria, Kitasatospora sp. CMC57 and Streptomyces sp. CMC78, isolated from Japanese agricultural soil.</title>
        <authorList>
            <person name="Hashimoto T."/>
            <person name="Ito M."/>
            <person name="Iwamoto M."/>
            <person name="Fukahori D."/>
            <person name="Shoda T."/>
            <person name="Sakoda M."/>
            <person name="Morohoshi T."/>
            <person name="Mitsuboshi M."/>
            <person name="Nishizawa T."/>
        </authorList>
    </citation>
    <scope>NUCLEOTIDE SEQUENCE</scope>
    <source>
        <strain evidence="3">CMC57</strain>
    </source>
</reference>
<dbReference type="Gene3D" id="3.40.50.2300">
    <property type="match status" value="1"/>
</dbReference>
<gene>
    <name evidence="3" type="ORF">KCMC57_56910</name>
</gene>
<evidence type="ECO:0000259" key="2">
    <source>
        <dbReference type="PROSITE" id="PS50043"/>
    </source>
</evidence>
<accession>A0AB33KBS0</accession>
<proteinExistence type="predicted"/>
<dbReference type="AlphaFoldDB" id="A0AB33KBS0"/>
<feature type="domain" description="HTH luxR-type" evidence="2">
    <location>
        <begin position="122"/>
        <end position="187"/>
    </location>
</feature>
<dbReference type="CDD" id="cd06170">
    <property type="entry name" value="LuxR_C_like"/>
    <property type="match status" value="1"/>
</dbReference>